<dbReference type="InterPro" id="IPR002139">
    <property type="entry name" value="Ribo/fructo_kinase"/>
</dbReference>
<accession>A0A7T5RJM4</accession>
<protein>
    <submittedName>
        <fullName evidence="4">Carbohydrate kinase family protein</fullName>
    </submittedName>
</protein>
<dbReference type="Gene3D" id="3.40.1190.20">
    <property type="match status" value="1"/>
</dbReference>
<organism evidence="4 5">
    <name type="scientific">Candidatus Sungiibacteriota bacterium</name>
    <dbReference type="NCBI Taxonomy" id="2750080"/>
    <lineage>
        <taxon>Bacteria</taxon>
        <taxon>Candidatus Sungiibacteriota</taxon>
    </lineage>
</organism>
<dbReference type="InterPro" id="IPR011611">
    <property type="entry name" value="PfkB_dom"/>
</dbReference>
<dbReference type="InterPro" id="IPR029056">
    <property type="entry name" value="Ribokinase-like"/>
</dbReference>
<dbReference type="EMBL" id="CP066690">
    <property type="protein sequence ID" value="QQG45380.1"/>
    <property type="molecule type" value="Genomic_DNA"/>
</dbReference>
<dbReference type="PRINTS" id="PR00990">
    <property type="entry name" value="RIBOKINASE"/>
</dbReference>
<evidence type="ECO:0000256" key="2">
    <source>
        <dbReference type="ARBA" id="ARBA00022777"/>
    </source>
</evidence>
<proteinExistence type="predicted"/>
<name>A0A7T5RJM4_9BACT</name>
<dbReference type="PANTHER" id="PTHR10584:SF166">
    <property type="entry name" value="RIBOKINASE"/>
    <property type="match status" value="1"/>
</dbReference>
<dbReference type="GO" id="GO:0016301">
    <property type="term" value="F:kinase activity"/>
    <property type="evidence" value="ECO:0007669"/>
    <property type="project" value="UniProtKB-KW"/>
</dbReference>
<dbReference type="AlphaFoldDB" id="A0A7T5RJM4"/>
<sequence length="328" mass="37117">MIYDFIAIGDTATDAFIRLKDASVHCDIDRERCVICMRFKDKIPYEAVYVVPAVGNSANASVAASRLGLKSALVSNIGDDYFGQECLDALKKEKVDTEFIKIHKDQKTNYHYVLWYEDDRTILIKHEEFEYSLPEIDKPKWVYFSSLAGNSLPFHKIVEKYLYDHPSIKLAFQPGTFQIKAGKDVLKKIYERSDVFLCNKEEAQRILGTDEKEIKKLLQMMHKLGPKIVVITDGPAGAYASDGQNAWSMRSYPDPKPPYERTGAGDAFSSTFVVALCLGLDVPEALRWAPINSMSVVQYVGAREGLLSRKKLEEYLAEAPADYFPKKI</sequence>
<dbReference type="PANTHER" id="PTHR10584">
    <property type="entry name" value="SUGAR KINASE"/>
    <property type="match status" value="1"/>
</dbReference>
<reference evidence="4 5" key="1">
    <citation type="submission" date="2020-07" db="EMBL/GenBank/DDBJ databases">
        <title>Huge and variable diversity of episymbiotic CPR bacteria and DPANN archaea in groundwater ecosystems.</title>
        <authorList>
            <person name="He C.Y."/>
            <person name="Keren R."/>
            <person name="Whittaker M."/>
            <person name="Farag I.F."/>
            <person name="Doudna J."/>
            <person name="Cate J.H.D."/>
            <person name="Banfield J.F."/>
        </authorList>
    </citation>
    <scope>NUCLEOTIDE SEQUENCE [LARGE SCALE GENOMIC DNA]</scope>
    <source>
        <strain evidence="4">NC_groundwater_541_Ag_S-0.1um_46_50</strain>
    </source>
</reference>
<dbReference type="GO" id="GO:0006796">
    <property type="term" value="P:phosphate-containing compound metabolic process"/>
    <property type="evidence" value="ECO:0007669"/>
    <property type="project" value="UniProtKB-ARBA"/>
</dbReference>
<keyword evidence="1" id="KW-0808">Transferase</keyword>
<keyword evidence="2 4" id="KW-0418">Kinase</keyword>
<evidence type="ECO:0000313" key="5">
    <source>
        <dbReference type="Proteomes" id="UP000595618"/>
    </source>
</evidence>
<evidence type="ECO:0000259" key="3">
    <source>
        <dbReference type="Pfam" id="PF00294"/>
    </source>
</evidence>
<dbReference type="Proteomes" id="UP000595618">
    <property type="component" value="Chromosome"/>
</dbReference>
<evidence type="ECO:0000313" key="4">
    <source>
        <dbReference type="EMBL" id="QQG45380.1"/>
    </source>
</evidence>
<gene>
    <name evidence="4" type="ORF">HYW89_00365</name>
</gene>
<evidence type="ECO:0000256" key="1">
    <source>
        <dbReference type="ARBA" id="ARBA00022679"/>
    </source>
</evidence>
<dbReference type="Pfam" id="PF00294">
    <property type="entry name" value="PfkB"/>
    <property type="match status" value="1"/>
</dbReference>
<dbReference type="SUPFAM" id="SSF53613">
    <property type="entry name" value="Ribokinase-like"/>
    <property type="match status" value="1"/>
</dbReference>
<feature type="domain" description="Carbohydrate kinase PfkB" evidence="3">
    <location>
        <begin position="55"/>
        <end position="305"/>
    </location>
</feature>